<evidence type="ECO:0000313" key="1">
    <source>
        <dbReference type="EMBL" id="GFM34861.1"/>
    </source>
</evidence>
<proteinExistence type="predicted"/>
<accession>A0A7J0BNL8</accession>
<dbReference type="Proteomes" id="UP000503840">
    <property type="component" value="Unassembled WGS sequence"/>
</dbReference>
<sequence length="91" mass="10217">MKRVTILRATRHRTKGPDNYVVLAVAEVDGEEVELVFFPKEARRQGGFRPLRASVVEPVTCFCGNVPLWLAEEANGLLGCFSAELMKRKLK</sequence>
<gene>
    <name evidence="1" type="ORF">DSM101010T_32260</name>
</gene>
<evidence type="ECO:0000313" key="2">
    <source>
        <dbReference type="Proteomes" id="UP000503840"/>
    </source>
</evidence>
<reference evidence="1 2" key="1">
    <citation type="submission" date="2020-05" db="EMBL/GenBank/DDBJ databases">
        <title>Draft genome sequence of Desulfovibrio sp. strain HN2T.</title>
        <authorList>
            <person name="Ueno A."/>
            <person name="Tamazawa S."/>
            <person name="Tamamura S."/>
            <person name="Murakami T."/>
            <person name="Kiyama T."/>
            <person name="Inomata H."/>
            <person name="Amano Y."/>
            <person name="Miyakawa K."/>
            <person name="Tamaki H."/>
            <person name="Naganuma T."/>
            <person name="Kaneko K."/>
        </authorList>
    </citation>
    <scope>NUCLEOTIDE SEQUENCE [LARGE SCALE GENOMIC DNA]</scope>
    <source>
        <strain evidence="1 2">HN2</strain>
    </source>
</reference>
<keyword evidence="2" id="KW-1185">Reference proteome</keyword>
<comment type="caution">
    <text evidence="1">The sequence shown here is derived from an EMBL/GenBank/DDBJ whole genome shotgun (WGS) entry which is preliminary data.</text>
</comment>
<dbReference type="AlphaFoldDB" id="A0A7J0BNL8"/>
<organism evidence="1 2">
    <name type="scientific">Desulfovibrio subterraneus</name>
    <dbReference type="NCBI Taxonomy" id="2718620"/>
    <lineage>
        <taxon>Bacteria</taxon>
        <taxon>Pseudomonadati</taxon>
        <taxon>Thermodesulfobacteriota</taxon>
        <taxon>Desulfovibrionia</taxon>
        <taxon>Desulfovibrionales</taxon>
        <taxon>Desulfovibrionaceae</taxon>
        <taxon>Desulfovibrio</taxon>
    </lineage>
</organism>
<name>A0A7J0BNL8_9BACT</name>
<protein>
    <submittedName>
        <fullName evidence="1">Uncharacterized protein</fullName>
    </submittedName>
</protein>
<dbReference type="EMBL" id="BLVO01000016">
    <property type="protein sequence ID" value="GFM34861.1"/>
    <property type="molecule type" value="Genomic_DNA"/>
</dbReference>